<feature type="region of interest" description="Disordered" evidence="7">
    <location>
        <begin position="409"/>
        <end position="440"/>
    </location>
</feature>
<organism evidence="9 10">
    <name type="scientific">Aphanomyces euteiches</name>
    <dbReference type="NCBI Taxonomy" id="100861"/>
    <lineage>
        <taxon>Eukaryota</taxon>
        <taxon>Sar</taxon>
        <taxon>Stramenopiles</taxon>
        <taxon>Oomycota</taxon>
        <taxon>Saprolegniomycetes</taxon>
        <taxon>Saprolegniales</taxon>
        <taxon>Verrucalvaceae</taxon>
        <taxon>Aphanomyces</taxon>
    </lineage>
</organism>
<evidence type="ECO:0000256" key="3">
    <source>
        <dbReference type="ARBA" id="ARBA00022670"/>
    </source>
</evidence>
<comment type="catalytic activity">
    <reaction evidence="1">
        <text>Thiol-dependent hydrolysis of ester, thioester, amide, peptide and isopeptide bonds formed by the C-terminal Gly of ubiquitin (a 76-residue protein attached to proteins as an intracellular targeting signal).</text>
        <dbReference type="EC" id="3.4.19.12"/>
    </reaction>
</comment>
<sequence>MLSVRVRSPKGVAVVQIAPSSSFKEFQEKALAAVSLSASSSFTYRAGFPPKEIDATPDTPVEQIFQNQDTVVIEPQNMSTRVSRPKKGKFTGSGVGVMLGAPSTAPAAPQPSVEPNVAGKPKAVIKVTPNRKRFQGTGVKLSDSTPTTAPAISSNTSVPATTGGAPSSASTLEPKRRRTMINLGSKEDVEIKLVQAVSGGGSTKTDKFFRKATKTAVAYQYDTALANTRLKAAWANKFIIQMVDARQMKVRFMDGVRTWKEEIVDCLQPTELRTAIQYAVLDGDKEMLKPFNMAQCSPRVFWSLARLYNGDVGAGLAALLPHEDWSFLDTRTRTLSAKALESLATGGGRWRKEEEELPDETAPVPIVPVQHNHEEMAKKAEEEARARTVDLRALRNATARAALARLHQPSMPPSATAVTPTTAQKVSKNDEEDGEKEEDETLTVFCDDCGKARIVAVADKDRVNLQDDEEDKPWTCANLAAIDRSSGCAAPDDELVCAVDSIATAATLDALQVTRRLELANANAEELFSKWRRQFPTQTTSLDRIEALIQEARFQQLDDCMQEILAQAPSGTFQVLEAAKVATPYDLSATPVDLLWREVEGVSLEEVQGWQTAAKQAMEISPWMEQWRSI</sequence>
<proteinExistence type="predicted"/>
<keyword evidence="6" id="KW-0788">Thiol protease</keyword>
<evidence type="ECO:0000256" key="7">
    <source>
        <dbReference type="SAM" id="MobiDB-lite"/>
    </source>
</evidence>
<evidence type="ECO:0000256" key="6">
    <source>
        <dbReference type="ARBA" id="ARBA00022807"/>
    </source>
</evidence>
<evidence type="ECO:0000259" key="8">
    <source>
        <dbReference type="Pfam" id="PF21403"/>
    </source>
</evidence>
<feature type="domain" description="OTU1 Ubl" evidence="8">
    <location>
        <begin position="4"/>
        <end position="53"/>
    </location>
</feature>
<evidence type="ECO:0000256" key="2">
    <source>
        <dbReference type="ARBA" id="ARBA00012759"/>
    </source>
</evidence>
<dbReference type="EMBL" id="VJMJ01000088">
    <property type="protein sequence ID" value="KAF0736661.1"/>
    <property type="molecule type" value="Genomic_DNA"/>
</dbReference>
<dbReference type="VEuPathDB" id="FungiDB:AeMF1_016951"/>
<evidence type="ECO:0000256" key="5">
    <source>
        <dbReference type="ARBA" id="ARBA00022801"/>
    </source>
</evidence>
<comment type="caution">
    <text evidence="9">The sequence shown here is derived from an EMBL/GenBank/DDBJ whole genome shotgun (WGS) entry which is preliminary data.</text>
</comment>
<evidence type="ECO:0000313" key="9">
    <source>
        <dbReference type="EMBL" id="KAF0736661.1"/>
    </source>
</evidence>
<feature type="region of interest" description="Disordered" evidence="7">
    <location>
        <begin position="134"/>
        <end position="175"/>
    </location>
</feature>
<dbReference type="AlphaFoldDB" id="A0A6G0X9L2"/>
<protein>
    <recommendedName>
        <fullName evidence="2">ubiquitinyl hydrolase 1</fullName>
        <ecNumber evidence="2">3.4.19.12</ecNumber>
    </recommendedName>
</protein>
<accession>A0A6G0X9L2</accession>
<dbReference type="Proteomes" id="UP000481153">
    <property type="component" value="Unassembled WGS sequence"/>
</dbReference>
<dbReference type="EC" id="3.4.19.12" evidence="2"/>
<evidence type="ECO:0000313" key="10">
    <source>
        <dbReference type="Proteomes" id="UP000481153"/>
    </source>
</evidence>
<evidence type="ECO:0000256" key="4">
    <source>
        <dbReference type="ARBA" id="ARBA00022786"/>
    </source>
</evidence>
<feature type="compositionally biased region" description="Acidic residues" evidence="7">
    <location>
        <begin position="430"/>
        <end position="440"/>
    </location>
</feature>
<reference evidence="9 10" key="1">
    <citation type="submission" date="2019-07" db="EMBL/GenBank/DDBJ databases">
        <title>Genomics analysis of Aphanomyces spp. identifies a new class of oomycete effector associated with host adaptation.</title>
        <authorList>
            <person name="Gaulin E."/>
        </authorList>
    </citation>
    <scope>NUCLEOTIDE SEQUENCE [LARGE SCALE GENOMIC DNA]</scope>
    <source>
        <strain evidence="9 10">ATCC 201684</strain>
    </source>
</reference>
<keyword evidence="4" id="KW-0833">Ubl conjugation pathway</keyword>
<feature type="compositionally biased region" description="Polar residues" evidence="7">
    <location>
        <begin position="142"/>
        <end position="171"/>
    </location>
</feature>
<dbReference type="Pfam" id="PF21403">
    <property type="entry name" value="OTU1_UBXL"/>
    <property type="match status" value="1"/>
</dbReference>
<keyword evidence="10" id="KW-1185">Reference proteome</keyword>
<feature type="compositionally biased region" description="Low complexity" evidence="7">
    <location>
        <begin position="413"/>
        <end position="423"/>
    </location>
</feature>
<evidence type="ECO:0000256" key="1">
    <source>
        <dbReference type="ARBA" id="ARBA00000707"/>
    </source>
</evidence>
<gene>
    <name evidence="9" type="ORF">Ae201684_007111</name>
</gene>
<keyword evidence="5" id="KW-0378">Hydrolase</keyword>
<keyword evidence="3" id="KW-0645">Protease</keyword>
<dbReference type="InterPro" id="IPR048857">
    <property type="entry name" value="OTU1_Ubl"/>
</dbReference>
<name>A0A6G0X9L2_9STRA</name>
<dbReference type="Gene3D" id="3.10.20.90">
    <property type="entry name" value="Phosphatidylinositol 3-kinase Catalytic Subunit, Chain A, domain 1"/>
    <property type="match status" value="1"/>
</dbReference>